<dbReference type="GO" id="GO:0005634">
    <property type="term" value="C:nucleus"/>
    <property type="evidence" value="ECO:0007669"/>
    <property type="project" value="TreeGrafter"/>
</dbReference>
<feature type="region of interest" description="Disordered" evidence="1">
    <location>
        <begin position="1"/>
        <end position="36"/>
    </location>
</feature>
<feature type="compositionally biased region" description="Basic and acidic residues" evidence="1">
    <location>
        <begin position="230"/>
        <end position="244"/>
    </location>
</feature>
<feature type="compositionally biased region" description="Basic and acidic residues" evidence="1">
    <location>
        <begin position="171"/>
        <end position="181"/>
    </location>
</feature>
<dbReference type="AlphaFoldDB" id="A0AAN9A2B3"/>
<feature type="region of interest" description="Disordered" evidence="1">
    <location>
        <begin position="158"/>
        <end position="289"/>
    </location>
</feature>
<organism evidence="2 3">
    <name type="scientific">Halocaridina rubra</name>
    <name type="common">Hawaiian red shrimp</name>
    <dbReference type="NCBI Taxonomy" id="373956"/>
    <lineage>
        <taxon>Eukaryota</taxon>
        <taxon>Metazoa</taxon>
        <taxon>Ecdysozoa</taxon>
        <taxon>Arthropoda</taxon>
        <taxon>Crustacea</taxon>
        <taxon>Multicrustacea</taxon>
        <taxon>Malacostraca</taxon>
        <taxon>Eumalacostraca</taxon>
        <taxon>Eucarida</taxon>
        <taxon>Decapoda</taxon>
        <taxon>Pleocyemata</taxon>
        <taxon>Caridea</taxon>
        <taxon>Atyoidea</taxon>
        <taxon>Atyidae</taxon>
        <taxon>Halocaridina</taxon>
    </lineage>
</organism>
<protein>
    <recommendedName>
        <fullName evidence="4">Proline-rich protein PRCC</fullName>
    </recommendedName>
</protein>
<evidence type="ECO:0000313" key="3">
    <source>
        <dbReference type="Proteomes" id="UP001381693"/>
    </source>
</evidence>
<feature type="region of interest" description="Disordered" evidence="1">
    <location>
        <begin position="380"/>
        <end position="405"/>
    </location>
</feature>
<accession>A0AAN9A2B3</accession>
<evidence type="ECO:0008006" key="4">
    <source>
        <dbReference type="Google" id="ProtNLM"/>
    </source>
</evidence>
<evidence type="ECO:0000256" key="1">
    <source>
        <dbReference type="SAM" id="MobiDB-lite"/>
    </source>
</evidence>
<dbReference type="PANTHER" id="PTHR13621">
    <property type="entry name" value="PROLINE-RICH PROTEIN PRCC"/>
    <property type="match status" value="1"/>
</dbReference>
<gene>
    <name evidence="2" type="ORF">SK128_016124</name>
</gene>
<dbReference type="Proteomes" id="UP001381693">
    <property type="component" value="Unassembled WGS sequence"/>
</dbReference>
<dbReference type="Pfam" id="PF10253">
    <property type="entry name" value="PRCC"/>
    <property type="match status" value="1"/>
</dbReference>
<feature type="compositionally biased region" description="Basic and acidic residues" evidence="1">
    <location>
        <begin position="280"/>
        <end position="289"/>
    </location>
</feature>
<dbReference type="EMBL" id="JAXCGZ010018950">
    <property type="protein sequence ID" value="KAK7067027.1"/>
    <property type="molecule type" value="Genomic_DNA"/>
</dbReference>
<dbReference type="InterPro" id="IPR018800">
    <property type="entry name" value="PRCC"/>
</dbReference>
<keyword evidence="3" id="KW-1185">Reference proteome</keyword>
<reference evidence="2 3" key="1">
    <citation type="submission" date="2023-11" db="EMBL/GenBank/DDBJ databases">
        <title>Halocaridina rubra genome assembly.</title>
        <authorList>
            <person name="Smith C."/>
        </authorList>
    </citation>
    <scope>NUCLEOTIDE SEQUENCE [LARGE SCALE GENOMIC DNA]</scope>
    <source>
        <strain evidence="2">EP-1</strain>
        <tissue evidence="2">Whole</tissue>
    </source>
</reference>
<sequence length="439" mass="48813">MALVAYSDDSDLGSETEDTEENGIISNNDNKLESVQREPKNIVSLTNPVLQNEVLPSSVDDIVEENDENGSILPGKSTLLASVPAALPIDFFEKGPGLGDSDDELTDVPTVDTWKVTTEIKKGITSENQQSLHQKEKHASSKVKERKKVKIFIPALSEFDDEEDEGEEEPEPVHKKVKPSEKGTGLFSVLPAPRHLSVKETKRSLVPHILTKTSHVKKASKPKPVVKAKPLHEDSESDTEKETGGTDFFSLSGSPYSSTKLDNLPTLTVPPSDANVSVKDVQRGSKSHENRVAFEDSRPEIYTDQTPSGDMTYQDQGESSVCMEGQEKAETINPNNLDQEAMVRLMGKRRGNAETINFIDINADDALLTRDEWMTKALTEEKPTHSFSSKKEGLPSQKQKQKHQITYLAHQAKERELELKNSWAQNRMTKMQTQAKYGF</sequence>
<proteinExistence type="predicted"/>
<feature type="compositionally biased region" description="Basic residues" evidence="1">
    <location>
        <begin position="214"/>
        <end position="226"/>
    </location>
</feature>
<evidence type="ECO:0000313" key="2">
    <source>
        <dbReference type="EMBL" id="KAK7067027.1"/>
    </source>
</evidence>
<feature type="compositionally biased region" description="Polar residues" evidence="1">
    <location>
        <begin position="249"/>
        <end position="261"/>
    </location>
</feature>
<comment type="caution">
    <text evidence="2">The sequence shown here is derived from an EMBL/GenBank/DDBJ whole genome shotgun (WGS) entry which is preliminary data.</text>
</comment>
<feature type="compositionally biased region" description="Basic and acidic residues" evidence="1">
    <location>
        <begin position="380"/>
        <end position="393"/>
    </location>
</feature>
<dbReference type="PANTHER" id="PTHR13621:SF2">
    <property type="entry name" value="PROLINE-RICH PROTEIN PRCC"/>
    <property type="match status" value="1"/>
</dbReference>
<feature type="compositionally biased region" description="Acidic residues" evidence="1">
    <location>
        <begin position="8"/>
        <end position="21"/>
    </location>
</feature>
<feature type="compositionally biased region" description="Acidic residues" evidence="1">
    <location>
        <begin position="158"/>
        <end position="170"/>
    </location>
</feature>
<name>A0AAN9A2B3_HALRR</name>